<dbReference type="Pfam" id="PF01135">
    <property type="entry name" value="PCMT"/>
    <property type="match status" value="1"/>
</dbReference>
<gene>
    <name evidence="1" type="ORF">BCIN_10g01150</name>
</gene>
<evidence type="ECO:0000313" key="1">
    <source>
        <dbReference type="EMBL" id="ATZ54094.1"/>
    </source>
</evidence>
<dbReference type="EMBL" id="CP009814">
    <property type="protein sequence ID" value="ATZ54094.1"/>
    <property type="molecule type" value="Genomic_DNA"/>
</dbReference>
<dbReference type="InterPro" id="IPR029063">
    <property type="entry name" value="SAM-dependent_MTases_sf"/>
</dbReference>
<dbReference type="OrthoDB" id="540004at2759"/>
<dbReference type="Gene3D" id="3.40.50.150">
    <property type="entry name" value="Vaccinia Virus protein VP39"/>
    <property type="match status" value="1"/>
</dbReference>
<dbReference type="Proteomes" id="UP000001798">
    <property type="component" value="Chromosome 10"/>
</dbReference>
<reference evidence="1 2" key="2">
    <citation type="journal article" date="2012" name="Eukaryot. Cell">
        <title>Genome update of Botrytis cinerea strains B05.10 and T4.</title>
        <authorList>
            <person name="Staats M."/>
            <person name="van Kan J.A."/>
        </authorList>
    </citation>
    <scope>NUCLEOTIDE SEQUENCE [LARGE SCALE GENOMIC DNA]</scope>
    <source>
        <strain evidence="1 2">B05.10</strain>
    </source>
</reference>
<dbReference type="GeneID" id="5436244"/>
<proteinExistence type="predicted"/>
<reference evidence="1 2" key="3">
    <citation type="journal article" date="2017" name="Mol. Plant Pathol.">
        <title>A gapless genome sequence of the fungus Botrytis cinerea.</title>
        <authorList>
            <person name="Van Kan J.A."/>
            <person name="Stassen J.H."/>
            <person name="Mosbach A."/>
            <person name="Van Der Lee T.A."/>
            <person name="Faino L."/>
            <person name="Farmer A.D."/>
            <person name="Papasotiriou D.G."/>
            <person name="Zhou S."/>
            <person name="Seidl M.F."/>
            <person name="Cottam E."/>
            <person name="Edel D."/>
            <person name="Hahn M."/>
            <person name="Schwartz D.C."/>
            <person name="Dietrich R.A."/>
            <person name="Widdison S."/>
            <person name="Scalliet G."/>
        </authorList>
    </citation>
    <scope>NUCLEOTIDE SEQUENCE [LARGE SCALE GENOMIC DNA]</scope>
    <source>
        <strain evidence="1 2">B05.10</strain>
    </source>
</reference>
<dbReference type="VEuPathDB" id="FungiDB:Bcin10g01150"/>
<dbReference type="AlphaFoldDB" id="A0A384JUP4"/>
<dbReference type="RefSeq" id="XP_024551229.1">
    <property type="nucleotide sequence ID" value="XM_024695435.1"/>
</dbReference>
<accession>A0A384JUP4</accession>
<name>A0A384JUP4_BOTFB</name>
<dbReference type="CDD" id="cd02440">
    <property type="entry name" value="AdoMet_MTases"/>
    <property type="match status" value="1"/>
</dbReference>
<dbReference type="KEGG" id="bfu:BCIN_10g01150"/>
<reference evidence="1 2" key="1">
    <citation type="journal article" date="2011" name="PLoS Genet.">
        <title>Genomic analysis of the necrotrophic fungal pathogens Sclerotinia sclerotiorum and Botrytis cinerea.</title>
        <authorList>
            <person name="Amselem J."/>
            <person name="Cuomo C.A."/>
            <person name="van Kan J.A."/>
            <person name="Viaud M."/>
            <person name="Benito E.P."/>
            <person name="Couloux A."/>
            <person name="Coutinho P.M."/>
            <person name="de Vries R.P."/>
            <person name="Dyer P.S."/>
            <person name="Fillinger S."/>
            <person name="Fournier E."/>
            <person name="Gout L."/>
            <person name="Hahn M."/>
            <person name="Kohn L."/>
            <person name="Lapalu N."/>
            <person name="Plummer K.M."/>
            <person name="Pradier J.M."/>
            <person name="Quevillon E."/>
            <person name="Sharon A."/>
            <person name="Simon A."/>
            <person name="ten Have A."/>
            <person name="Tudzynski B."/>
            <person name="Tudzynski P."/>
            <person name="Wincker P."/>
            <person name="Andrew M."/>
            <person name="Anthouard V."/>
            <person name="Beever R.E."/>
            <person name="Beffa R."/>
            <person name="Benoit I."/>
            <person name="Bouzid O."/>
            <person name="Brault B."/>
            <person name="Chen Z."/>
            <person name="Choquer M."/>
            <person name="Collemare J."/>
            <person name="Cotton P."/>
            <person name="Danchin E.G."/>
            <person name="Da Silva C."/>
            <person name="Gautier A."/>
            <person name="Giraud C."/>
            <person name="Giraud T."/>
            <person name="Gonzalez C."/>
            <person name="Grossetete S."/>
            <person name="Guldener U."/>
            <person name="Henrissat B."/>
            <person name="Howlett B.J."/>
            <person name="Kodira C."/>
            <person name="Kretschmer M."/>
            <person name="Lappartient A."/>
            <person name="Leroch M."/>
            <person name="Levis C."/>
            <person name="Mauceli E."/>
            <person name="Neuveglise C."/>
            <person name="Oeser B."/>
            <person name="Pearson M."/>
            <person name="Poulain J."/>
            <person name="Poussereau N."/>
            <person name="Quesneville H."/>
            <person name="Rascle C."/>
            <person name="Schumacher J."/>
            <person name="Segurens B."/>
            <person name="Sexton A."/>
            <person name="Silva E."/>
            <person name="Sirven C."/>
            <person name="Soanes D.M."/>
            <person name="Talbot N.J."/>
            <person name="Templeton M."/>
            <person name="Yandava C."/>
            <person name="Yarden O."/>
            <person name="Zeng Q."/>
            <person name="Rollins J.A."/>
            <person name="Lebrun M.H."/>
            <person name="Dickman M."/>
        </authorList>
    </citation>
    <scope>NUCLEOTIDE SEQUENCE [LARGE SCALE GENOMIC DNA]</scope>
    <source>
        <strain evidence="1 2">B05.10</strain>
    </source>
</reference>
<sequence>MSSANVTSDDVAPKFYDSISDRYDKYYSQDQGLLAFIDQSLELLPPNASVLDIGSGTGIPTSLAVVNSGRKLHGIDIAPSMIQLSRKNVPGGTFEQLYADNVPSTFMGQYRENFLYTQLGWEDVLAEHGFKIEKEGKVAFEPAEEAECDNEIHFYITARKM</sequence>
<dbReference type="SUPFAM" id="SSF53335">
    <property type="entry name" value="S-adenosyl-L-methionine-dependent methyltransferases"/>
    <property type="match status" value="1"/>
</dbReference>
<organism evidence="1 2">
    <name type="scientific">Botryotinia fuckeliana (strain B05.10)</name>
    <name type="common">Noble rot fungus</name>
    <name type="synonym">Botrytis cinerea</name>
    <dbReference type="NCBI Taxonomy" id="332648"/>
    <lineage>
        <taxon>Eukaryota</taxon>
        <taxon>Fungi</taxon>
        <taxon>Dikarya</taxon>
        <taxon>Ascomycota</taxon>
        <taxon>Pezizomycotina</taxon>
        <taxon>Leotiomycetes</taxon>
        <taxon>Helotiales</taxon>
        <taxon>Sclerotiniaceae</taxon>
        <taxon>Botrytis</taxon>
    </lineage>
</organism>
<keyword evidence="2" id="KW-1185">Reference proteome</keyword>
<protein>
    <recommendedName>
        <fullName evidence="3">Methyltransferase domain-containing protein</fullName>
    </recommendedName>
</protein>
<evidence type="ECO:0008006" key="3">
    <source>
        <dbReference type="Google" id="ProtNLM"/>
    </source>
</evidence>
<evidence type="ECO:0000313" key="2">
    <source>
        <dbReference type="Proteomes" id="UP000001798"/>
    </source>
</evidence>